<comment type="catalytic activity">
    <reaction evidence="4">
        <text>a monoacylglycerol + H2O = glycerol + a fatty acid + H(+)</text>
        <dbReference type="Rhea" id="RHEA:15245"/>
        <dbReference type="ChEBI" id="CHEBI:15377"/>
        <dbReference type="ChEBI" id="CHEBI:15378"/>
        <dbReference type="ChEBI" id="CHEBI:17408"/>
        <dbReference type="ChEBI" id="CHEBI:17754"/>
        <dbReference type="ChEBI" id="CHEBI:28868"/>
    </reaction>
</comment>
<dbReference type="CDD" id="cd00519">
    <property type="entry name" value="Lipase_3"/>
    <property type="match status" value="1"/>
</dbReference>
<dbReference type="PANTHER" id="PTHR45856">
    <property type="entry name" value="ALPHA/BETA-HYDROLASES SUPERFAMILY PROTEIN"/>
    <property type="match status" value="1"/>
</dbReference>
<dbReference type="AlphaFoldDB" id="A0A9P5Y2F3"/>
<dbReference type="SUPFAM" id="SSF53474">
    <property type="entry name" value="alpha/beta-Hydrolases"/>
    <property type="match status" value="1"/>
</dbReference>
<evidence type="ECO:0000256" key="3">
    <source>
        <dbReference type="ARBA" id="ARBA00047591"/>
    </source>
</evidence>
<evidence type="ECO:0000256" key="1">
    <source>
        <dbReference type="ARBA" id="ARBA00023157"/>
    </source>
</evidence>
<accession>A0A9P5Y2F3</accession>
<feature type="domain" description="Fungal lipase-type" evidence="5">
    <location>
        <begin position="54"/>
        <end position="193"/>
    </location>
</feature>
<protein>
    <submittedName>
        <fullName evidence="6">Alpha/beta-hydrolase</fullName>
    </submittedName>
</protein>
<proteinExistence type="inferred from homology"/>
<dbReference type="OrthoDB" id="426718at2759"/>
<dbReference type="InterPro" id="IPR051218">
    <property type="entry name" value="Sec_MonoDiacylglyc_Lipase"/>
</dbReference>
<evidence type="ECO:0000256" key="2">
    <source>
        <dbReference type="ARBA" id="ARBA00043996"/>
    </source>
</evidence>
<dbReference type="EMBL" id="MU150284">
    <property type="protein sequence ID" value="KAF9461464.1"/>
    <property type="molecule type" value="Genomic_DNA"/>
</dbReference>
<name>A0A9P5Y2F3_9AGAR</name>
<evidence type="ECO:0000313" key="6">
    <source>
        <dbReference type="EMBL" id="KAF9461464.1"/>
    </source>
</evidence>
<dbReference type="Proteomes" id="UP000807353">
    <property type="component" value="Unassembled WGS sequence"/>
</dbReference>
<dbReference type="GO" id="GO:0006629">
    <property type="term" value="P:lipid metabolic process"/>
    <property type="evidence" value="ECO:0007669"/>
    <property type="project" value="InterPro"/>
</dbReference>
<evidence type="ECO:0000256" key="4">
    <source>
        <dbReference type="ARBA" id="ARBA00048461"/>
    </source>
</evidence>
<feature type="non-terminal residue" evidence="6">
    <location>
        <position position="1"/>
    </location>
</feature>
<organism evidence="6 7">
    <name type="scientific">Collybia nuda</name>
    <dbReference type="NCBI Taxonomy" id="64659"/>
    <lineage>
        <taxon>Eukaryota</taxon>
        <taxon>Fungi</taxon>
        <taxon>Dikarya</taxon>
        <taxon>Basidiomycota</taxon>
        <taxon>Agaricomycotina</taxon>
        <taxon>Agaricomycetes</taxon>
        <taxon>Agaricomycetidae</taxon>
        <taxon>Agaricales</taxon>
        <taxon>Tricholomatineae</taxon>
        <taxon>Clitocybaceae</taxon>
        <taxon>Collybia</taxon>
    </lineage>
</organism>
<comment type="catalytic activity">
    <reaction evidence="3">
        <text>a diacylglycerol + H2O = a monoacylglycerol + a fatty acid + H(+)</text>
        <dbReference type="Rhea" id="RHEA:32731"/>
        <dbReference type="ChEBI" id="CHEBI:15377"/>
        <dbReference type="ChEBI" id="CHEBI:15378"/>
        <dbReference type="ChEBI" id="CHEBI:17408"/>
        <dbReference type="ChEBI" id="CHEBI:18035"/>
        <dbReference type="ChEBI" id="CHEBI:28868"/>
    </reaction>
</comment>
<feature type="non-terminal residue" evidence="6">
    <location>
        <position position="231"/>
    </location>
</feature>
<comment type="similarity">
    <text evidence="2">Belongs to the AB hydrolase superfamily. Lipase family. Class 3 subfamily.</text>
</comment>
<reference evidence="6" key="1">
    <citation type="submission" date="2020-11" db="EMBL/GenBank/DDBJ databases">
        <authorList>
            <consortium name="DOE Joint Genome Institute"/>
            <person name="Ahrendt S."/>
            <person name="Riley R."/>
            <person name="Andreopoulos W."/>
            <person name="Labutti K."/>
            <person name="Pangilinan J."/>
            <person name="Ruiz-Duenas F.J."/>
            <person name="Barrasa J.M."/>
            <person name="Sanchez-Garcia M."/>
            <person name="Camarero S."/>
            <person name="Miyauchi S."/>
            <person name="Serrano A."/>
            <person name="Linde D."/>
            <person name="Babiker R."/>
            <person name="Drula E."/>
            <person name="Ayuso-Fernandez I."/>
            <person name="Pacheco R."/>
            <person name="Padilla G."/>
            <person name="Ferreira P."/>
            <person name="Barriuso J."/>
            <person name="Kellner H."/>
            <person name="Castanera R."/>
            <person name="Alfaro M."/>
            <person name="Ramirez L."/>
            <person name="Pisabarro A.G."/>
            <person name="Kuo A."/>
            <person name="Tritt A."/>
            <person name="Lipzen A."/>
            <person name="He G."/>
            <person name="Yan M."/>
            <person name="Ng V."/>
            <person name="Cullen D."/>
            <person name="Martin F."/>
            <person name="Rosso M.-N."/>
            <person name="Henrissat B."/>
            <person name="Hibbett D."/>
            <person name="Martinez A.T."/>
            <person name="Grigoriev I.V."/>
        </authorList>
    </citation>
    <scope>NUCLEOTIDE SEQUENCE</scope>
    <source>
        <strain evidence="6">CBS 247.69</strain>
    </source>
</reference>
<evidence type="ECO:0000313" key="7">
    <source>
        <dbReference type="Proteomes" id="UP000807353"/>
    </source>
</evidence>
<dbReference type="Gene3D" id="3.40.50.1820">
    <property type="entry name" value="alpha/beta hydrolase"/>
    <property type="match status" value="1"/>
</dbReference>
<dbReference type="InterPro" id="IPR002921">
    <property type="entry name" value="Fungal_lipase-type"/>
</dbReference>
<sequence>EEYNDLEFYYKYASSAYAETCNKPNGNILVSAINESSSDTQGFIARDDGRKEIVLSFRGSTSAWDWLTNFQIVETPFIVANISGPAGVMVHTGFLTAQAPLLRITIEDVQSQLVGHPKYSVVTTGHSLGGALSTLAGITLKQILPDVKVRIYTYGQPRVGNAGLAKWVDTSFGHANLFRSVHTTDTVPHLPPTLFLPNYTHHGIEYWSFKDPSSAANTKKCALTGEDPKCS</sequence>
<keyword evidence="1" id="KW-1015">Disulfide bond</keyword>
<dbReference type="Pfam" id="PF01764">
    <property type="entry name" value="Lipase_3"/>
    <property type="match status" value="1"/>
</dbReference>
<keyword evidence="7" id="KW-1185">Reference proteome</keyword>
<comment type="caution">
    <text evidence="6">The sequence shown here is derived from an EMBL/GenBank/DDBJ whole genome shotgun (WGS) entry which is preliminary data.</text>
</comment>
<evidence type="ECO:0000259" key="5">
    <source>
        <dbReference type="Pfam" id="PF01764"/>
    </source>
</evidence>
<dbReference type="InterPro" id="IPR029058">
    <property type="entry name" value="AB_hydrolase_fold"/>
</dbReference>
<dbReference type="PANTHER" id="PTHR45856:SF11">
    <property type="entry name" value="FUNGAL LIPASE-LIKE DOMAIN-CONTAINING PROTEIN"/>
    <property type="match status" value="1"/>
</dbReference>
<gene>
    <name evidence="6" type="ORF">BDZ94DRAFT_1139444</name>
</gene>